<evidence type="ECO:0000313" key="2">
    <source>
        <dbReference type="EMBL" id="CAB4923464.1"/>
    </source>
</evidence>
<gene>
    <name evidence="2" type="ORF">UFOPK3674_00691</name>
</gene>
<feature type="transmembrane region" description="Helical" evidence="1">
    <location>
        <begin position="6"/>
        <end position="25"/>
    </location>
</feature>
<proteinExistence type="predicted"/>
<protein>
    <submittedName>
        <fullName evidence="2">Unannotated protein</fullName>
    </submittedName>
</protein>
<feature type="transmembrane region" description="Helical" evidence="1">
    <location>
        <begin position="32"/>
        <end position="53"/>
    </location>
</feature>
<dbReference type="AlphaFoldDB" id="A0A6J7HT28"/>
<organism evidence="2">
    <name type="scientific">freshwater metagenome</name>
    <dbReference type="NCBI Taxonomy" id="449393"/>
    <lineage>
        <taxon>unclassified sequences</taxon>
        <taxon>metagenomes</taxon>
        <taxon>ecological metagenomes</taxon>
    </lineage>
</organism>
<keyword evidence="1" id="KW-1133">Transmembrane helix</keyword>
<sequence length="90" mass="9218">MGLLAWAMMGIAIWHFAIFIPDRFWGGIVGSFVLATIGAILSGLIVAGFSIPGSGDIEITTALAAIPGTLIGLGAAYLVGVRRGNPALHL</sequence>
<accession>A0A6J7HT28</accession>
<feature type="transmembrane region" description="Helical" evidence="1">
    <location>
        <begin position="59"/>
        <end position="80"/>
    </location>
</feature>
<keyword evidence="1" id="KW-0812">Transmembrane</keyword>
<evidence type="ECO:0000256" key="1">
    <source>
        <dbReference type="SAM" id="Phobius"/>
    </source>
</evidence>
<name>A0A6J7HT28_9ZZZZ</name>
<keyword evidence="1" id="KW-0472">Membrane</keyword>
<reference evidence="2" key="1">
    <citation type="submission" date="2020-05" db="EMBL/GenBank/DDBJ databases">
        <authorList>
            <person name="Chiriac C."/>
            <person name="Salcher M."/>
            <person name="Ghai R."/>
            <person name="Kavagutti S V."/>
        </authorList>
    </citation>
    <scope>NUCLEOTIDE SEQUENCE</scope>
</reference>
<dbReference type="EMBL" id="CAFBMX010000003">
    <property type="protein sequence ID" value="CAB4923464.1"/>
    <property type="molecule type" value="Genomic_DNA"/>
</dbReference>